<proteinExistence type="predicted"/>
<keyword evidence="2" id="KW-0812">Transmembrane</keyword>
<reference evidence="3 4" key="1">
    <citation type="submission" date="2018-04" db="EMBL/GenBank/DDBJ databases">
        <authorList>
            <person name="Zhang X."/>
            <person name="Yuan J."/>
            <person name="Li F."/>
            <person name="Xiang J."/>
        </authorList>
    </citation>
    <scope>NUCLEOTIDE SEQUENCE [LARGE SCALE GENOMIC DNA]</scope>
    <source>
        <tissue evidence="3">Muscle</tissue>
    </source>
</reference>
<dbReference type="EMBL" id="QCYY01000288">
    <property type="protein sequence ID" value="ROT85399.1"/>
    <property type="molecule type" value="Genomic_DNA"/>
</dbReference>
<organism evidence="3 4">
    <name type="scientific">Penaeus vannamei</name>
    <name type="common">Whiteleg shrimp</name>
    <name type="synonym">Litopenaeus vannamei</name>
    <dbReference type="NCBI Taxonomy" id="6689"/>
    <lineage>
        <taxon>Eukaryota</taxon>
        <taxon>Metazoa</taxon>
        <taxon>Ecdysozoa</taxon>
        <taxon>Arthropoda</taxon>
        <taxon>Crustacea</taxon>
        <taxon>Multicrustacea</taxon>
        <taxon>Malacostraca</taxon>
        <taxon>Eumalacostraca</taxon>
        <taxon>Eucarida</taxon>
        <taxon>Decapoda</taxon>
        <taxon>Dendrobranchiata</taxon>
        <taxon>Penaeoidea</taxon>
        <taxon>Penaeidae</taxon>
        <taxon>Penaeus</taxon>
    </lineage>
</organism>
<sequence>MMLTDIDQRFCSDSSHDYIEVLVRKRNCMTSCATYPVTQLKVGAWSSMSEELQKKPHDYHPPPDNPSSPTPTPYTSLLPTSPNPPTPNTRPNKENPLSPPPTHPTPHPPHLINVPIFLNTLRFNILFFSLLLSSLSLLPSSTLSPLLSRLILSLSLPHYITTLQSLFSSSLSHLSSSSPSPLSFTRISLLCLLSIRYIISLSHSISKHISTQHLRSHPLMTPRSITRIYSVHHALRFLNITPYPSYKGLLFFLVIFSRSTPVPPLPQSSSNRPLSSLTSHVLSQFPPHLPRSCSPIIILFFFYSALSYCLFRTLLFLHTPPITLSRRLSSYLSSSLSSLSSCTSLSLLTALSHRRYSSISWSLSSLHLRPHMIFSLSHIFIPRLFLLSLHRHLRQSSLSNVTPSLLFPPLSLSLTSPPRSILHLRLLPSSLLLSLSCLLLFLISPLFSPLFHYSLLLSVSLRLVNFL</sequence>
<keyword evidence="4" id="KW-1185">Reference proteome</keyword>
<name>A0A423U9Q3_PENVA</name>
<evidence type="ECO:0000256" key="2">
    <source>
        <dbReference type="SAM" id="Phobius"/>
    </source>
</evidence>
<reference evidence="3 4" key="2">
    <citation type="submission" date="2019-01" db="EMBL/GenBank/DDBJ databases">
        <title>The decoding of complex shrimp genome reveals the adaptation for benthos swimmer, frequently molting mechanism and breeding impact on genome.</title>
        <authorList>
            <person name="Sun Y."/>
            <person name="Gao Y."/>
            <person name="Yu Y."/>
        </authorList>
    </citation>
    <scope>NUCLEOTIDE SEQUENCE [LARGE SCALE GENOMIC DNA]</scope>
    <source>
        <tissue evidence="3">Muscle</tissue>
    </source>
</reference>
<accession>A0A423U9Q3</accession>
<feature type="transmembrane region" description="Helical" evidence="2">
    <location>
        <begin position="296"/>
        <end position="317"/>
    </location>
</feature>
<feature type="compositionally biased region" description="Pro residues" evidence="1">
    <location>
        <begin position="62"/>
        <end position="72"/>
    </location>
</feature>
<evidence type="ECO:0000313" key="4">
    <source>
        <dbReference type="Proteomes" id="UP000283509"/>
    </source>
</evidence>
<feature type="region of interest" description="Disordered" evidence="1">
    <location>
        <begin position="51"/>
        <end position="105"/>
    </location>
</feature>
<feature type="compositionally biased region" description="Basic and acidic residues" evidence="1">
    <location>
        <begin position="51"/>
        <end position="61"/>
    </location>
</feature>
<comment type="caution">
    <text evidence="3">The sequence shown here is derived from an EMBL/GenBank/DDBJ whole genome shotgun (WGS) entry which is preliminary data.</text>
</comment>
<keyword evidence="2" id="KW-1133">Transmembrane helix</keyword>
<dbReference type="AlphaFoldDB" id="A0A423U9Q3"/>
<keyword evidence="2" id="KW-0472">Membrane</keyword>
<feature type="transmembrane region" description="Helical" evidence="2">
    <location>
        <begin position="426"/>
        <end position="447"/>
    </location>
</feature>
<protein>
    <submittedName>
        <fullName evidence="3">Uncharacterized protein</fullName>
    </submittedName>
</protein>
<evidence type="ECO:0000313" key="3">
    <source>
        <dbReference type="EMBL" id="ROT85399.1"/>
    </source>
</evidence>
<evidence type="ECO:0000256" key="1">
    <source>
        <dbReference type="SAM" id="MobiDB-lite"/>
    </source>
</evidence>
<dbReference type="Proteomes" id="UP000283509">
    <property type="component" value="Unassembled WGS sequence"/>
</dbReference>
<gene>
    <name evidence="3" type="ORF">C7M84_015018</name>
</gene>